<comment type="caution">
    <text evidence="3">The sequence shown here is derived from an EMBL/GenBank/DDBJ whole genome shotgun (WGS) entry which is preliminary data.</text>
</comment>
<feature type="compositionally biased region" description="Polar residues" evidence="1">
    <location>
        <begin position="59"/>
        <end position="72"/>
    </location>
</feature>
<evidence type="ECO:0000256" key="2">
    <source>
        <dbReference type="SAM" id="Phobius"/>
    </source>
</evidence>
<keyword evidence="2" id="KW-0472">Membrane</keyword>
<dbReference type="Proteomes" id="UP000245207">
    <property type="component" value="Unassembled WGS sequence"/>
</dbReference>
<proteinExistence type="predicted"/>
<reference evidence="3 4" key="1">
    <citation type="journal article" date="2018" name="Mol. Plant">
        <title>The genome of Artemisia annua provides insight into the evolution of Asteraceae family and artemisinin biosynthesis.</title>
        <authorList>
            <person name="Shen Q."/>
            <person name="Zhang L."/>
            <person name="Liao Z."/>
            <person name="Wang S."/>
            <person name="Yan T."/>
            <person name="Shi P."/>
            <person name="Liu M."/>
            <person name="Fu X."/>
            <person name="Pan Q."/>
            <person name="Wang Y."/>
            <person name="Lv Z."/>
            <person name="Lu X."/>
            <person name="Zhang F."/>
            <person name="Jiang W."/>
            <person name="Ma Y."/>
            <person name="Chen M."/>
            <person name="Hao X."/>
            <person name="Li L."/>
            <person name="Tang Y."/>
            <person name="Lv G."/>
            <person name="Zhou Y."/>
            <person name="Sun X."/>
            <person name="Brodelius P.E."/>
            <person name="Rose J.K.C."/>
            <person name="Tang K."/>
        </authorList>
    </citation>
    <scope>NUCLEOTIDE SEQUENCE [LARGE SCALE GENOMIC DNA]</scope>
    <source>
        <strain evidence="4">cv. Huhao1</strain>
        <tissue evidence="3">Leaf</tissue>
    </source>
</reference>
<accession>A0A2U1LSC4</accession>
<keyword evidence="4" id="KW-1185">Reference proteome</keyword>
<feature type="region of interest" description="Disordered" evidence="1">
    <location>
        <begin position="51"/>
        <end position="72"/>
    </location>
</feature>
<keyword evidence="2" id="KW-1133">Transmembrane helix</keyword>
<evidence type="ECO:0000313" key="4">
    <source>
        <dbReference type="Proteomes" id="UP000245207"/>
    </source>
</evidence>
<evidence type="ECO:0000256" key="1">
    <source>
        <dbReference type="SAM" id="MobiDB-lite"/>
    </source>
</evidence>
<protein>
    <submittedName>
        <fullName evidence="3">Uncharacterized protein</fullName>
    </submittedName>
</protein>
<evidence type="ECO:0000313" key="3">
    <source>
        <dbReference type="EMBL" id="PWA51900.1"/>
    </source>
</evidence>
<sequence length="98" mass="10845">MKPDVKDKSLVDEEGFVEAYKKKGKGKLQGTNRQVDGIRIQKPKVSYYYRPVTKPKNGGASTSNPSVQSNTSSPTVLLVMNLLLILLLVRLLPVMTKV</sequence>
<dbReference type="EMBL" id="PKPP01007992">
    <property type="protein sequence ID" value="PWA51900.1"/>
    <property type="molecule type" value="Genomic_DNA"/>
</dbReference>
<gene>
    <name evidence="3" type="ORF">CTI12_AA461500</name>
</gene>
<feature type="transmembrane region" description="Helical" evidence="2">
    <location>
        <begin position="75"/>
        <end position="92"/>
    </location>
</feature>
<keyword evidence="2" id="KW-0812">Transmembrane</keyword>
<name>A0A2U1LSC4_ARTAN</name>
<dbReference type="AlphaFoldDB" id="A0A2U1LSC4"/>
<organism evidence="3 4">
    <name type="scientific">Artemisia annua</name>
    <name type="common">Sweet wormwood</name>
    <dbReference type="NCBI Taxonomy" id="35608"/>
    <lineage>
        <taxon>Eukaryota</taxon>
        <taxon>Viridiplantae</taxon>
        <taxon>Streptophyta</taxon>
        <taxon>Embryophyta</taxon>
        <taxon>Tracheophyta</taxon>
        <taxon>Spermatophyta</taxon>
        <taxon>Magnoliopsida</taxon>
        <taxon>eudicotyledons</taxon>
        <taxon>Gunneridae</taxon>
        <taxon>Pentapetalae</taxon>
        <taxon>asterids</taxon>
        <taxon>campanulids</taxon>
        <taxon>Asterales</taxon>
        <taxon>Asteraceae</taxon>
        <taxon>Asteroideae</taxon>
        <taxon>Anthemideae</taxon>
        <taxon>Artemisiinae</taxon>
        <taxon>Artemisia</taxon>
    </lineage>
</organism>